<dbReference type="GO" id="GO:0005524">
    <property type="term" value="F:ATP binding"/>
    <property type="evidence" value="ECO:0007669"/>
    <property type="project" value="UniProtKB-KW"/>
</dbReference>
<organism evidence="7 8">
    <name type="scientific">Paenibacillus hemerocallicola</name>
    <dbReference type="NCBI Taxonomy" id="1172614"/>
    <lineage>
        <taxon>Bacteria</taxon>
        <taxon>Bacillati</taxon>
        <taxon>Bacillota</taxon>
        <taxon>Bacilli</taxon>
        <taxon>Bacillales</taxon>
        <taxon>Paenibacillaceae</taxon>
        <taxon>Paenibacillus</taxon>
    </lineage>
</organism>
<evidence type="ECO:0000313" key="8">
    <source>
        <dbReference type="Proteomes" id="UP000307943"/>
    </source>
</evidence>
<feature type="domain" description="Glutathionylspermidine synthase pre-ATP-grasp-like" evidence="6">
    <location>
        <begin position="13"/>
        <end position="384"/>
    </location>
</feature>
<keyword evidence="2" id="KW-0479">Metal-binding</keyword>
<accession>A0A5C4T1J0</accession>
<dbReference type="Proteomes" id="UP000307943">
    <property type="component" value="Unassembled WGS sequence"/>
</dbReference>
<dbReference type="SUPFAM" id="SSF52440">
    <property type="entry name" value="PreATP-grasp domain"/>
    <property type="match status" value="1"/>
</dbReference>
<keyword evidence="4" id="KW-0067">ATP-binding</keyword>
<keyword evidence="3" id="KW-0547">Nucleotide-binding</keyword>
<proteinExistence type="predicted"/>
<dbReference type="Pfam" id="PF03738">
    <property type="entry name" value="GSP_synth"/>
    <property type="match status" value="1"/>
</dbReference>
<dbReference type="EMBL" id="VDCQ01000052">
    <property type="protein sequence ID" value="TNJ62884.1"/>
    <property type="molecule type" value="Genomic_DNA"/>
</dbReference>
<name>A0A5C4T1J0_9BACL</name>
<keyword evidence="5" id="KW-0460">Magnesium</keyword>
<comment type="caution">
    <text evidence="7">The sequence shown here is derived from an EMBL/GenBank/DDBJ whole genome shotgun (WGS) entry which is preliminary data.</text>
</comment>
<dbReference type="InterPro" id="IPR005494">
    <property type="entry name" value="GSPS_pre-ATP-grasp-like_dom"/>
</dbReference>
<reference evidence="7 8" key="1">
    <citation type="submission" date="2019-05" db="EMBL/GenBank/DDBJ databases">
        <title>We sequenced the genome of Paenibacillus hemerocallicola KCTC 33185 for further insight into its adaptation and study the phylogeny of Paenibacillus.</title>
        <authorList>
            <person name="Narsing Rao M.P."/>
        </authorList>
    </citation>
    <scope>NUCLEOTIDE SEQUENCE [LARGE SCALE GENOMIC DNA]</scope>
    <source>
        <strain evidence="7 8">KCTC 33185</strain>
    </source>
</reference>
<dbReference type="GO" id="GO:0016874">
    <property type="term" value="F:ligase activity"/>
    <property type="evidence" value="ECO:0007669"/>
    <property type="project" value="UniProtKB-KW"/>
</dbReference>
<dbReference type="AlphaFoldDB" id="A0A5C4T1J0"/>
<evidence type="ECO:0000256" key="1">
    <source>
        <dbReference type="ARBA" id="ARBA00022598"/>
    </source>
</evidence>
<dbReference type="GO" id="GO:0046872">
    <property type="term" value="F:metal ion binding"/>
    <property type="evidence" value="ECO:0007669"/>
    <property type="project" value="UniProtKB-KW"/>
</dbReference>
<protein>
    <submittedName>
        <fullName evidence="7">Glutathionylspermidine synthase family protein</fullName>
    </submittedName>
</protein>
<dbReference type="SUPFAM" id="SSF56059">
    <property type="entry name" value="Glutathione synthetase ATP-binding domain-like"/>
    <property type="match status" value="1"/>
</dbReference>
<evidence type="ECO:0000313" key="7">
    <source>
        <dbReference type="EMBL" id="TNJ62884.1"/>
    </source>
</evidence>
<dbReference type="OrthoDB" id="9765517at2"/>
<sequence length="387" mass="43303">MYDEEYALATILPIAESRRREIAEATERLGAIIGKTVQIARQSGEELFRELGLPEATWRAVRIAVSERHPTVVGRFDFAWTDEGLKMLEFNADTPTGIVEAFHVNGRICAEYGMADPNEGMASQIGEAFREAAEAYRLDGYRTDSIVFSALDWHEEDAGTTRYLMRQSGLSGARFAALADLRVYGDRLCLLRDGEHEPIDLLYRLHALEKLAEDRDTDGYPTGARVLDMIAERRLAVLNPPSALIAQTKALQALIWNLYEAGQFYADEEREAIRSYMLPTYLENRFEGRCAYVSKPILGREGGGVTLYEADGTFLECDREALYWEQPMIYQQRVELPVVPVRHEGGTADARLLWGSFLIGGRASAIVARAGGRITGNLAYYVPVGME</sequence>
<dbReference type="InterPro" id="IPR016185">
    <property type="entry name" value="PreATP-grasp_dom_sf"/>
</dbReference>
<evidence type="ECO:0000256" key="4">
    <source>
        <dbReference type="ARBA" id="ARBA00022840"/>
    </source>
</evidence>
<keyword evidence="1" id="KW-0436">Ligase</keyword>
<evidence type="ECO:0000256" key="5">
    <source>
        <dbReference type="ARBA" id="ARBA00022842"/>
    </source>
</evidence>
<evidence type="ECO:0000256" key="3">
    <source>
        <dbReference type="ARBA" id="ARBA00022741"/>
    </source>
</evidence>
<evidence type="ECO:0000259" key="6">
    <source>
        <dbReference type="Pfam" id="PF03738"/>
    </source>
</evidence>
<gene>
    <name evidence="7" type="ORF">FE784_28595</name>
</gene>
<evidence type="ECO:0000256" key="2">
    <source>
        <dbReference type="ARBA" id="ARBA00022723"/>
    </source>
</evidence>
<dbReference type="Gene3D" id="3.30.1490.330">
    <property type="match status" value="1"/>
</dbReference>
<keyword evidence="8" id="KW-1185">Reference proteome</keyword>